<feature type="signal peptide" evidence="3">
    <location>
        <begin position="1"/>
        <end position="27"/>
    </location>
</feature>
<dbReference type="EMBL" id="KZ345672">
    <property type="protein sequence ID" value="PIO72459.1"/>
    <property type="molecule type" value="Genomic_DNA"/>
</dbReference>
<evidence type="ECO:0000256" key="1">
    <source>
        <dbReference type="ARBA" id="ARBA00022460"/>
    </source>
</evidence>
<gene>
    <name evidence="5" type="ORF">TELCIR_05618</name>
</gene>
<evidence type="ECO:0000313" key="5">
    <source>
        <dbReference type="EMBL" id="PIO72459.1"/>
    </source>
</evidence>
<sequence length="148" mass="17110">MSPTGTWPYACHYLAICFLWIIHSAQSDYGLTYKEPRLECLSDGIRLHIDPVGVFVGHVYVAGHFMGNKCHLNYCRQATQQPFVMEVPYRGECNVRRHRSPHPMTVSYEVTVVIQHHPLFITAGDRAYRLNCIYRQLDSTLTQKINIK</sequence>
<keyword evidence="6" id="KW-1185">Reference proteome</keyword>
<reference evidence="5 6" key="1">
    <citation type="submission" date="2015-09" db="EMBL/GenBank/DDBJ databases">
        <title>Draft genome of the parasitic nematode Teladorsagia circumcincta isolate WARC Sus (inbred).</title>
        <authorList>
            <person name="Mitreva M."/>
        </authorList>
    </citation>
    <scope>NUCLEOTIDE SEQUENCE [LARGE SCALE GENOMIC DNA]</scope>
    <source>
        <strain evidence="5 6">S</strain>
    </source>
</reference>
<dbReference type="GO" id="GO:0042302">
    <property type="term" value="F:structural constituent of cuticle"/>
    <property type="evidence" value="ECO:0007669"/>
    <property type="project" value="UniProtKB-KW"/>
</dbReference>
<evidence type="ECO:0000256" key="2">
    <source>
        <dbReference type="ARBA" id="ARBA00022729"/>
    </source>
</evidence>
<feature type="domain" description="ZP" evidence="4">
    <location>
        <begin position="39"/>
        <end position="148"/>
    </location>
</feature>
<dbReference type="PROSITE" id="PS51034">
    <property type="entry name" value="ZP_2"/>
    <property type="match status" value="1"/>
</dbReference>
<keyword evidence="1" id="KW-0193">Cuticle</keyword>
<dbReference type="PANTHER" id="PTHR22907:SF58">
    <property type="entry name" value="ZP DOMAIN-CONTAINING PROTEIN"/>
    <property type="match status" value="1"/>
</dbReference>
<evidence type="ECO:0000313" key="6">
    <source>
        <dbReference type="Proteomes" id="UP000230423"/>
    </source>
</evidence>
<feature type="chain" id="PRO_5013728821" description="ZP domain-containing protein" evidence="3">
    <location>
        <begin position="28"/>
        <end position="148"/>
    </location>
</feature>
<proteinExistence type="predicted"/>
<evidence type="ECO:0000256" key="3">
    <source>
        <dbReference type="SAM" id="SignalP"/>
    </source>
</evidence>
<dbReference type="Pfam" id="PF25057">
    <property type="entry name" value="CUT_N"/>
    <property type="match status" value="1"/>
</dbReference>
<organism evidence="5 6">
    <name type="scientific">Teladorsagia circumcincta</name>
    <name type="common">Brown stomach worm</name>
    <name type="synonym">Ostertagia circumcincta</name>
    <dbReference type="NCBI Taxonomy" id="45464"/>
    <lineage>
        <taxon>Eukaryota</taxon>
        <taxon>Metazoa</taxon>
        <taxon>Ecdysozoa</taxon>
        <taxon>Nematoda</taxon>
        <taxon>Chromadorea</taxon>
        <taxon>Rhabditida</taxon>
        <taxon>Rhabditina</taxon>
        <taxon>Rhabditomorpha</taxon>
        <taxon>Strongyloidea</taxon>
        <taxon>Trichostrongylidae</taxon>
        <taxon>Teladorsagia</taxon>
    </lineage>
</organism>
<name>A0A2G9UQ83_TELCI</name>
<dbReference type="AlphaFoldDB" id="A0A2G9UQ83"/>
<dbReference type="InterPro" id="IPR001507">
    <property type="entry name" value="ZP_dom"/>
</dbReference>
<protein>
    <recommendedName>
        <fullName evidence="4">ZP domain-containing protein</fullName>
    </recommendedName>
</protein>
<evidence type="ECO:0000259" key="4">
    <source>
        <dbReference type="PROSITE" id="PS51034"/>
    </source>
</evidence>
<dbReference type="Proteomes" id="UP000230423">
    <property type="component" value="Unassembled WGS sequence"/>
</dbReference>
<dbReference type="OrthoDB" id="6139674at2759"/>
<accession>A0A2G9UQ83</accession>
<dbReference type="InterPro" id="IPR051962">
    <property type="entry name" value="Cuticlin"/>
</dbReference>
<dbReference type="PANTHER" id="PTHR22907">
    <property type="entry name" value="GH04558P"/>
    <property type="match status" value="1"/>
</dbReference>
<dbReference type="InterPro" id="IPR056953">
    <property type="entry name" value="CUT_N"/>
</dbReference>
<keyword evidence="2 3" id="KW-0732">Signal</keyword>